<evidence type="ECO:0000256" key="1">
    <source>
        <dbReference type="SAM" id="MobiDB-lite"/>
    </source>
</evidence>
<dbReference type="OrthoDB" id="6658676at2"/>
<accession>A0A844M0Z1</accession>
<dbReference type="PROSITE" id="PS51257">
    <property type="entry name" value="PROKAR_LIPOPROTEIN"/>
    <property type="match status" value="1"/>
</dbReference>
<protein>
    <recommendedName>
        <fullName evidence="5">PepSY domain-containing protein</fullName>
    </recommendedName>
</protein>
<dbReference type="EMBL" id="WFKQ01000004">
    <property type="protein sequence ID" value="MUG32453.1"/>
    <property type="molecule type" value="Genomic_DNA"/>
</dbReference>
<proteinExistence type="predicted"/>
<evidence type="ECO:0008006" key="5">
    <source>
        <dbReference type="Google" id="ProtNLM"/>
    </source>
</evidence>
<keyword evidence="2" id="KW-0732">Signal</keyword>
<evidence type="ECO:0000313" key="3">
    <source>
        <dbReference type="EMBL" id="MUG32453.1"/>
    </source>
</evidence>
<comment type="caution">
    <text evidence="3">The sequence shown here is derived from an EMBL/GenBank/DDBJ whole genome shotgun (WGS) entry which is preliminary data.</text>
</comment>
<name>A0A844M0Z1_9GAMM</name>
<feature type="region of interest" description="Disordered" evidence="1">
    <location>
        <begin position="32"/>
        <end position="65"/>
    </location>
</feature>
<sequence length="124" mass="14033">MIKLKTLATGFTAIFLSAAVVGCASTPLDTRGMHYPNGTYDKKGHNTHKQNKKHQNKKYNKSEYNQGNAERLATRKLNAMGYQVQKVDYKQKQGIVKTTAYRGGKKYKIDLAYPSMNVVKMKKD</sequence>
<evidence type="ECO:0000256" key="2">
    <source>
        <dbReference type="SAM" id="SignalP"/>
    </source>
</evidence>
<feature type="chain" id="PRO_5032402644" description="PepSY domain-containing protein" evidence="2">
    <location>
        <begin position="19"/>
        <end position="124"/>
    </location>
</feature>
<organism evidence="3 4">
    <name type="scientific">Psychrobacter sanguinis</name>
    <dbReference type="NCBI Taxonomy" id="861445"/>
    <lineage>
        <taxon>Bacteria</taxon>
        <taxon>Pseudomonadati</taxon>
        <taxon>Pseudomonadota</taxon>
        <taxon>Gammaproteobacteria</taxon>
        <taxon>Moraxellales</taxon>
        <taxon>Moraxellaceae</taxon>
        <taxon>Psychrobacter</taxon>
    </lineage>
</organism>
<keyword evidence="4" id="KW-1185">Reference proteome</keyword>
<feature type="signal peptide" evidence="2">
    <location>
        <begin position="1"/>
        <end position="18"/>
    </location>
</feature>
<dbReference type="RefSeq" id="WP_011960446.1">
    <property type="nucleotide sequence ID" value="NZ_WFKQ01000004.1"/>
</dbReference>
<dbReference type="Proteomes" id="UP000442109">
    <property type="component" value="Unassembled WGS sequence"/>
</dbReference>
<evidence type="ECO:0000313" key="4">
    <source>
        <dbReference type="Proteomes" id="UP000442109"/>
    </source>
</evidence>
<gene>
    <name evidence="3" type="ORF">GB996_06550</name>
</gene>
<feature type="compositionally biased region" description="Basic residues" evidence="1">
    <location>
        <begin position="45"/>
        <end position="59"/>
    </location>
</feature>
<dbReference type="AlphaFoldDB" id="A0A844M0Z1"/>
<reference evidence="3 4" key="1">
    <citation type="journal article" date="2019" name="PLoS ONE">
        <title>Pup mortality in New Zealand sea lions (Phocarctos hookeri) at Enderby Island, Auckland Islands, 2013-18.</title>
        <authorList>
            <person name="Michael S.A."/>
            <person name="Hayman D.T.S."/>
            <person name="Gray R."/>
            <person name="Zhang J."/>
            <person name="Rogers L."/>
            <person name="Roe W.D."/>
        </authorList>
    </citation>
    <scope>NUCLEOTIDE SEQUENCE [LARGE SCALE GENOMIC DNA]</scope>
    <source>
        <strain evidence="3 4">SM868</strain>
    </source>
</reference>